<gene>
    <name evidence="2" type="ORF">PLEPLA_LOCUS48813</name>
</gene>
<reference evidence="2" key="1">
    <citation type="submission" date="2020-03" db="EMBL/GenBank/DDBJ databases">
        <authorList>
            <person name="Weist P."/>
        </authorList>
    </citation>
    <scope>NUCLEOTIDE SEQUENCE</scope>
</reference>
<organism evidence="2 3">
    <name type="scientific">Pleuronectes platessa</name>
    <name type="common">European plaice</name>
    <dbReference type="NCBI Taxonomy" id="8262"/>
    <lineage>
        <taxon>Eukaryota</taxon>
        <taxon>Metazoa</taxon>
        <taxon>Chordata</taxon>
        <taxon>Craniata</taxon>
        <taxon>Vertebrata</taxon>
        <taxon>Euteleostomi</taxon>
        <taxon>Actinopterygii</taxon>
        <taxon>Neopterygii</taxon>
        <taxon>Teleostei</taxon>
        <taxon>Neoteleostei</taxon>
        <taxon>Acanthomorphata</taxon>
        <taxon>Carangaria</taxon>
        <taxon>Pleuronectiformes</taxon>
        <taxon>Pleuronectoidei</taxon>
        <taxon>Pleuronectidae</taxon>
        <taxon>Pleuronectes</taxon>
    </lineage>
</organism>
<feature type="compositionally biased region" description="Basic residues" evidence="1">
    <location>
        <begin position="18"/>
        <end position="28"/>
    </location>
</feature>
<dbReference type="AlphaFoldDB" id="A0A9N7W0S2"/>
<name>A0A9N7W0S2_PLEPL</name>
<protein>
    <submittedName>
        <fullName evidence="2">Uncharacterized protein</fullName>
    </submittedName>
</protein>
<sequence>MSSGCPLDVLSSQSNSGKRQRREIRGSHRSTLRTFSYVAHGSKYKITVHAAESSPLRASRHPPCGPARLPPRTPCPLMLPSVVFSTLNLTRFSKNKAPRADLRFHPGITEGGF</sequence>
<keyword evidence="3" id="KW-1185">Reference proteome</keyword>
<proteinExistence type="predicted"/>
<dbReference type="Proteomes" id="UP001153269">
    <property type="component" value="Unassembled WGS sequence"/>
</dbReference>
<feature type="region of interest" description="Disordered" evidence="1">
    <location>
        <begin position="1"/>
        <end position="28"/>
    </location>
</feature>
<evidence type="ECO:0000256" key="1">
    <source>
        <dbReference type="SAM" id="MobiDB-lite"/>
    </source>
</evidence>
<accession>A0A9N7W0S2</accession>
<evidence type="ECO:0000313" key="2">
    <source>
        <dbReference type="EMBL" id="CAB1460939.1"/>
    </source>
</evidence>
<comment type="caution">
    <text evidence="2">The sequence shown here is derived from an EMBL/GenBank/DDBJ whole genome shotgun (WGS) entry which is preliminary data.</text>
</comment>
<evidence type="ECO:0000313" key="3">
    <source>
        <dbReference type="Proteomes" id="UP001153269"/>
    </source>
</evidence>
<dbReference type="EMBL" id="CADEAL010004501">
    <property type="protein sequence ID" value="CAB1460939.1"/>
    <property type="molecule type" value="Genomic_DNA"/>
</dbReference>